<keyword evidence="6 10" id="KW-0238">DNA-binding</keyword>
<dbReference type="InterPro" id="IPR051152">
    <property type="entry name" value="C.elegans_Orphan_NR"/>
</dbReference>
<keyword evidence="14" id="KW-1185">Reference proteome</keyword>
<dbReference type="FunCoup" id="A8XS24">
    <property type="interactions" value="819"/>
</dbReference>
<dbReference type="InterPro" id="IPR000536">
    <property type="entry name" value="Nucl_hrmn_rcpt_lig-bd"/>
</dbReference>
<dbReference type="eggNOG" id="KOG3575">
    <property type="taxonomic scope" value="Eukaryota"/>
</dbReference>
<evidence type="ECO:0000256" key="9">
    <source>
        <dbReference type="ARBA" id="ARBA00023242"/>
    </source>
</evidence>
<dbReference type="PROSITE" id="PS51030">
    <property type="entry name" value="NUCLEAR_REC_DBD_2"/>
    <property type="match status" value="1"/>
</dbReference>
<organism evidence="13 14">
    <name type="scientific">Caenorhabditis briggsae</name>
    <dbReference type="NCBI Taxonomy" id="6238"/>
    <lineage>
        <taxon>Eukaryota</taxon>
        <taxon>Metazoa</taxon>
        <taxon>Ecdysozoa</taxon>
        <taxon>Nematoda</taxon>
        <taxon>Chromadorea</taxon>
        <taxon>Rhabditida</taxon>
        <taxon>Rhabditina</taxon>
        <taxon>Rhabditomorpha</taxon>
        <taxon>Rhabditoidea</taxon>
        <taxon>Rhabditidae</taxon>
        <taxon>Peloderinae</taxon>
        <taxon>Caenorhabditis</taxon>
    </lineage>
</organism>
<dbReference type="Pfam" id="PF00104">
    <property type="entry name" value="Hormone_recep"/>
    <property type="match status" value="1"/>
</dbReference>
<feature type="domain" description="Nuclear receptor" evidence="11">
    <location>
        <begin position="1"/>
        <end position="72"/>
    </location>
</feature>
<evidence type="ECO:0000256" key="4">
    <source>
        <dbReference type="ARBA" id="ARBA00022833"/>
    </source>
</evidence>
<evidence type="ECO:0000259" key="11">
    <source>
        <dbReference type="PROSITE" id="PS51030"/>
    </source>
</evidence>
<evidence type="ECO:0000256" key="5">
    <source>
        <dbReference type="ARBA" id="ARBA00023015"/>
    </source>
</evidence>
<dbReference type="GeneID" id="8589710"/>
<dbReference type="PANTHER" id="PTHR45680">
    <property type="entry name" value="NUCLEAR HORMONE RECEPTOR FAMILY"/>
    <property type="match status" value="1"/>
</dbReference>
<dbReference type="InterPro" id="IPR013088">
    <property type="entry name" value="Znf_NHR/GATA"/>
</dbReference>
<feature type="non-terminal residue" evidence="13">
    <location>
        <position position="1"/>
    </location>
</feature>
<evidence type="ECO:0000313" key="13">
    <source>
        <dbReference type="EMBL" id="CAP35443.1"/>
    </source>
</evidence>
<sequence length="392" mass="45223">PPCEICGQDGQGNHFGVISCRACAAFFRRAADSKWSTMECLSKHCDGKAYHCKPCRLKKCRAVGMSTSNFQHDRDALQLATVSRKRKLPQTVEICLGTPHFVLFCPIDPSTVKQVHTYVGMSLLISQAIDIFKFGAVKPLVAKNGLLKLSYAYNFRNRADGVKKLTKVTQKEVTSFWEYHFLTTAKWLTHFDKFERLDPDLKMEILFAVWHIWGRLDKLVATALYRNNNKDAKSSERLFGNGMMMDTENVKTDSRWMSRLPTEQLRYFLDGIRGWDLHHLIDEIQSLDLTETELTFMLAHLCFQYVASRYGGKMSEIMEQFLGNFEHSKTNFHLPLQTMSSKKVSSCWNEHIKFLFQNDIWKNRPRGELAALFNVFTVQFSHPDMFIDTGLV</sequence>
<evidence type="ECO:0000256" key="3">
    <source>
        <dbReference type="ARBA" id="ARBA00022771"/>
    </source>
</evidence>
<dbReference type="PROSITE" id="PS00031">
    <property type="entry name" value="NUCLEAR_REC_DBD_1"/>
    <property type="match status" value="1"/>
</dbReference>
<reference evidence="13 14" key="2">
    <citation type="journal article" date="2011" name="PLoS Genet.">
        <title>Caenorhabditis briggsae recombinant inbred line genotypes reveal inter-strain incompatibility and the evolution of recombination.</title>
        <authorList>
            <person name="Ross J.A."/>
            <person name="Koboldt D.C."/>
            <person name="Staisch J.E."/>
            <person name="Chamberlin H.M."/>
            <person name="Gupta B.P."/>
            <person name="Miller R.D."/>
            <person name="Baird S.E."/>
            <person name="Haag E.S."/>
        </authorList>
    </citation>
    <scope>NUCLEOTIDE SEQUENCE [LARGE SCALE GENOMIC DNA]</scope>
    <source>
        <strain evidence="13 14">AF16</strain>
    </source>
</reference>
<evidence type="ECO:0000313" key="14">
    <source>
        <dbReference type="Proteomes" id="UP000008549"/>
    </source>
</evidence>
<dbReference type="PANTHER" id="PTHR45680:SF21">
    <property type="entry name" value="NUCLEAR HORMONE RECEPTOR FAMILY"/>
    <property type="match status" value="1"/>
</dbReference>
<dbReference type="HOGENOM" id="CLU_007368_7_1_1"/>
<evidence type="ECO:0000256" key="2">
    <source>
        <dbReference type="ARBA" id="ARBA00022723"/>
    </source>
</evidence>
<keyword evidence="7 10" id="KW-0804">Transcription</keyword>
<dbReference type="Gene3D" id="3.30.50.10">
    <property type="entry name" value="Erythroid Transcription Factor GATA-1, subunit A"/>
    <property type="match status" value="1"/>
</dbReference>
<dbReference type="InParanoid" id="A8XS24"/>
<dbReference type="InterPro" id="IPR001628">
    <property type="entry name" value="Znf_hrmn_rcpt"/>
</dbReference>
<comment type="similarity">
    <text evidence="1 10">Belongs to the nuclear hormone receptor family.</text>
</comment>
<keyword evidence="3 10" id="KW-0863">Zinc-finger</keyword>
<dbReference type="SMART" id="SM00430">
    <property type="entry name" value="HOLI"/>
    <property type="match status" value="1"/>
</dbReference>
<dbReference type="GO" id="GO:0003700">
    <property type="term" value="F:DNA-binding transcription factor activity"/>
    <property type="evidence" value="ECO:0007669"/>
    <property type="project" value="InterPro"/>
</dbReference>
<evidence type="ECO:0000259" key="12">
    <source>
        <dbReference type="PROSITE" id="PS51843"/>
    </source>
</evidence>
<gene>
    <name evidence="13" type="ORF">CBG17901</name>
    <name evidence="13" type="ORF">CBG_17901</name>
</gene>
<keyword evidence="8 10" id="KW-0675">Receptor</keyword>
<proteinExistence type="inferred from homology"/>
<dbReference type="SUPFAM" id="SSF57716">
    <property type="entry name" value="Glucocorticoid receptor-like (DNA-binding domain)"/>
    <property type="match status" value="1"/>
</dbReference>
<dbReference type="SMART" id="SM00399">
    <property type="entry name" value="ZnF_C4"/>
    <property type="match status" value="1"/>
</dbReference>
<dbReference type="Proteomes" id="UP000008549">
    <property type="component" value="Unassembled WGS sequence"/>
</dbReference>
<dbReference type="GO" id="GO:0005634">
    <property type="term" value="C:nucleus"/>
    <property type="evidence" value="ECO:0007669"/>
    <property type="project" value="UniProtKB-SubCell"/>
</dbReference>
<accession>A8XS24</accession>
<feature type="domain" description="NR LBD" evidence="12">
    <location>
        <begin position="141"/>
        <end position="389"/>
    </location>
</feature>
<evidence type="ECO:0000256" key="8">
    <source>
        <dbReference type="ARBA" id="ARBA00023170"/>
    </source>
</evidence>
<evidence type="ECO:0000256" key="1">
    <source>
        <dbReference type="ARBA" id="ARBA00005993"/>
    </source>
</evidence>
<dbReference type="KEGG" id="cbr:CBG_17901"/>
<evidence type="ECO:0000256" key="7">
    <source>
        <dbReference type="ARBA" id="ARBA00023163"/>
    </source>
</evidence>
<dbReference type="GO" id="GO:0043565">
    <property type="term" value="F:sequence-specific DNA binding"/>
    <property type="evidence" value="ECO:0007669"/>
    <property type="project" value="InterPro"/>
</dbReference>
<dbReference type="PROSITE" id="PS51843">
    <property type="entry name" value="NR_LBD"/>
    <property type="match status" value="1"/>
</dbReference>
<dbReference type="Pfam" id="PF00105">
    <property type="entry name" value="zf-C4"/>
    <property type="match status" value="1"/>
</dbReference>
<keyword evidence="4 10" id="KW-0862">Zinc</keyword>
<evidence type="ECO:0000256" key="6">
    <source>
        <dbReference type="ARBA" id="ARBA00023125"/>
    </source>
</evidence>
<comment type="subcellular location">
    <subcellularLocation>
        <location evidence="10">Nucleus</location>
    </subcellularLocation>
</comment>
<keyword evidence="5 10" id="KW-0805">Transcription regulation</keyword>
<dbReference type="SUPFAM" id="SSF48508">
    <property type="entry name" value="Nuclear receptor ligand-binding domain"/>
    <property type="match status" value="1"/>
</dbReference>
<dbReference type="AlphaFoldDB" id="A8XS24"/>
<dbReference type="CTD" id="8589710"/>
<dbReference type="GO" id="GO:0008270">
    <property type="term" value="F:zinc ion binding"/>
    <property type="evidence" value="ECO:0007669"/>
    <property type="project" value="UniProtKB-KW"/>
</dbReference>
<dbReference type="RefSeq" id="XP_002647712.1">
    <property type="nucleotide sequence ID" value="XM_002647666.1"/>
</dbReference>
<dbReference type="PRINTS" id="PR00047">
    <property type="entry name" value="STROIDFINGER"/>
</dbReference>
<dbReference type="EMBL" id="HE601413">
    <property type="protein sequence ID" value="CAP35443.1"/>
    <property type="molecule type" value="Genomic_DNA"/>
</dbReference>
<dbReference type="Gene3D" id="1.10.565.10">
    <property type="entry name" value="Retinoid X Receptor"/>
    <property type="match status" value="1"/>
</dbReference>
<evidence type="ECO:0000256" key="10">
    <source>
        <dbReference type="RuleBase" id="RU004334"/>
    </source>
</evidence>
<keyword evidence="9 10" id="KW-0539">Nucleus</keyword>
<reference evidence="13 14" key="1">
    <citation type="journal article" date="2003" name="PLoS Biol.">
        <title>The genome sequence of Caenorhabditis briggsae: a platform for comparative genomics.</title>
        <authorList>
            <person name="Stein L.D."/>
            <person name="Bao Z."/>
            <person name="Blasiar D."/>
            <person name="Blumenthal T."/>
            <person name="Brent M.R."/>
            <person name="Chen N."/>
            <person name="Chinwalla A."/>
            <person name="Clarke L."/>
            <person name="Clee C."/>
            <person name="Coghlan A."/>
            <person name="Coulson A."/>
            <person name="D'Eustachio P."/>
            <person name="Fitch D.H."/>
            <person name="Fulton L.A."/>
            <person name="Fulton R.E."/>
            <person name="Griffiths-Jones S."/>
            <person name="Harris T.W."/>
            <person name="Hillier L.W."/>
            <person name="Kamath R."/>
            <person name="Kuwabara P.E."/>
            <person name="Mardis E.R."/>
            <person name="Marra M.A."/>
            <person name="Miner T.L."/>
            <person name="Minx P."/>
            <person name="Mullikin J.C."/>
            <person name="Plumb R.W."/>
            <person name="Rogers J."/>
            <person name="Schein J.E."/>
            <person name="Sohrmann M."/>
            <person name="Spieth J."/>
            <person name="Stajich J.E."/>
            <person name="Wei C."/>
            <person name="Willey D."/>
            <person name="Wilson R.K."/>
            <person name="Durbin R."/>
            <person name="Waterston R.H."/>
        </authorList>
    </citation>
    <scope>NUCLEOTIDE SEQUENCE [LARGE SCALE GENOMIC DNA]</scope>
    <source>
        <strain evidence="13 14">AF16</strain>
    </source>
</reference>
<name>A8XS24_CAEBR</name>
<dbReference type="InterPro" id="IPR035500">
    <property type="entry name" value="NHR-like_dom_sf"/>
</dbReference>
<protein>
    <submittedName>
        <fullName evidence="13">Protein CBG17901</fullName>
    </submittedName>
</protein>
<keyword evidence="2 10" id="KW-0479">Metal-binding</keyword>